<organism evidence="2 3">
    <name type="scientific">Arabis alpina</name>
    <name type="common">Alpine rock-cress</name>
    <dbReference type="NCBI Taxonomy" id="50452"/>
    <lineage>
        <taxon>Eukaryota</taxon>
        <taxon>Viridiplantae</taxon>
        <taxon>Streptophyta</taxon>
        <taxon>Embryophyta</taxon>
        <taxon>Tracheophyta</taxon>
        <taxon>Spermatophyta</taxon>
        <taxon>Magnoliopsida</taxon>
        <taxon>eudicotyledons</taxon>
        <taxon>Gunneridae</taxon>
        <taxon>Pentapetalae</taxon>
        <taxon>rosids</taxon>
        <taxon>malvids</taxon>
        <taxon>Brassicales</taxon>
        <taxon>Brassicaceae</taxon>
        <taxon>Arabideae</taxon>
        <taxon>Arabis</taxon>
    </lineage>
</organism>
<feature type="compositionally biased region" description="Basic and acidic residues" evidence="1">
    <location>
        <begin position="74"/>
        <end position="87"/>
    </location>
</feature>
<evidence type="ECO:0000256" key="1">
    <source>
        <dbReference type="SAM" id="MobiDB-lite"/>
    </source>
</evidence>
<reference evidence="3" key="1">
    <citation type="journal article" date="2015" name="Nat. Plants">
        <title>Genome expansion of Arabis alpina linked with retrotransposition and reduced symmetric DNA methylation.</title>
        <authorList>
            <person name="Willing E.M."/>
            <person name="Rawat V."/>
            <person name="Mandakova T."/>
            <person name="Maumus F."/>
            <person name="James G.V."/>
            <person name="Nordstroem K.J."/>
            <person name="Becker C."/>
            <person name="Warthmann N."/>
            <person name="Chica C."/>
            <person name="Szarzynska B."/>
            <person name="Zytnicki M."/>
            <person name="Albani M.C."/>
            <person name="Kiefer C."/>
            <person name="Bergonzi S."/>
            <person name="Castaings L."/>
            <person name="Mateos J.L."/>
            <person name="Berns M.C."/>
            <person name="Bujdoso N."/>
            <person name="Piofczyk T."/>
            <person name="de Lorenzo L."/>
            <person name="Barrero-Sicilia C."/>
            <person name="Mateos I."/>
            <person name="Piednoel M."/>
            <person name="Hagmann J."/>
            <person name="Chen-Min-Tao R."/>
            <person name="Iglesias-Fernandez R."/>
            <person name="Schuster S.C."/>
            <person name="Alonso-Blanco C."/>
            <person name="Roudier F."/>
            <person name="Carbonero P."/>
            <person name="Paz-Ares J."/>
            <person name="Davis S.J."/>
            <person name="Pecinka A."/>
            <person name="Quesneville H."/>
            <person name="Colot V."/>
            <person name="Lysak M.A."/>
            <person name="Weigel D."/>
            <person name="Coupland G."/>
            <person name="Schneeberger K."/>
        </authorList>
    </citation>
    <scope>NUCLEOTIDE SEQUENCE [LARGE SCALE GENOMIC DNA]</scope>
    <source>
        <strain evidence="3">cv. Pajares</strain>
    </source>
</reference>
<dbReference type="EMBL" id="CM002875">
    <property type="protein sequence ID" value="KFK29137.1"/>
    <property type="molecule type" value="Genomic_DNA"/>
</dbReference>
<name>A0A087GGY5_ARAAL</name>
<dbReference type="Gramene" id="KFK29137">
    <property type="protein sequence ID" value="KFK29137"/>
    <property type="gene ID" value="AALP_AA7G093200"/>
</dbReference>
<evidence type="ECO:0000313" key="3">
    <source>
        <dbReference type="Proteomes" id="UP000029120"/>
    </source>
</evidence>
<sequence length="407" mass="44298">MISELEPDGCGIGVSNPSPLRGIDTTTNKIDPDVTMNQTDPDDTIIRTDVAMKGSNADVLVDREEGRPMSPTCHGDDPTSLPRRDTEALSSKGQAVIGTNTPRAVTPMTSIPTAPSVRARPSRPLALKTLLPFPSSGELAEFRRLSLKTARISSGNGMGVDRETPSKRQRVDTYPAAVVGRETYASHVAAFFVGWLLRDEAYSVVKSKASELSLFFDHMIGDYDEDVRSRDIELSAAKEAYAKVKKDCDDKLTKLKLRFTKAEGKIVQLRGELSSSSDLQGTKIGEAVAEGRDKMARGFAERTNEVVGLLAKIGGKVQNDMLNLAEIDANLEFIGLPSEVQVLCERRHPIYDAHDVFADLLASVRRVLEIPVVYAGAAEACVTIDDDVEVTDKEDVEVSDDDEDAED</sequence>
<gene>
    <name evidence="2" type="ordered locus">AALP_Aa7g093200</name>
</gene>
<accession>A0A087GGY5</accession>
<evidence type="ECO:0000313" key="2">
    <source>
        <dbReference type="EMBL" id="KFK29137.1"/>
    </source>
</evidence>
<dbReference type="AlphaFoldDB" id="A0A087GGY5"/>
<dbReference type="Proteomes" id="UP000029120">
    <property type="component" value="Chromosome 7"/>
</dbReference>
<protein>
    <submittedName>
        <fullName evidence="2">Uncharacterized protein</fullName>
    </submittedName>
</protein>
<feature type="region of interest" description="Disordered" evidence="1">
    <location>
        <begin position="1"/>
        <end position="32"/>
    </location>
</feature>
<proteinExistence type="predicted"/>
<keyword evidence="3" id="KW-1185">Reference proteome</keyword>
<feature type="region of interest" description="Disordered" evidence="1">
    <location>
        <begin position="65"/>
        <end position="92"/>
    </location>
</feature>